<dbReference type="AlphaFoldDB" id="A0A2P2QD93"/>
<accession>A0A2P2QD93</accession>
<evidence type="ECO:0000313" key="1">
    <source>
        <dbReference type="EMBL" id="MBX64951.1"/>
    </source>
</evidence>
<dbReference type="EMBL" id="GGEC01084467">
    <property type="protein sequence ID" value="MBX64951.1"/>
    <property type="molecule type" value="Transcribed_RNA"/>
</dbReference>
<reference evidence="1" key="1">
    <citation type="submission" date="2018-02" db="EMBL/GenBank/DDBJ databases">
        <title>Rhizophora mucronata_Transcriptome.</title>
        <authorList>
            <person name="Meera S.P."/>
            <person name="Sreeshan A."/>
            <person name="Augustine A."/>
        </authorList>
    </citation>
    <scope>NUCLEOTIDE SEQUENCE</scope>
    <source>
        <tissue evidence="1">Leaf</tissue>
    </source>
</reference>
<sequence>MLTLSTFHLQHCNYLCGLVPLRRTCSQEFLQSNLCQEVDHIE</sequence>
<proteinExistence type="predicted"/>
<name>A0A2P2QD93_RHIMU</name>
<organism evidence="1">
    <name type="scientific">Rhizophora mucronata</name>
    <name type="common">Asiatic mangrove</name>
    <dbReference type="NCBI Taxonomy" id="61149"/>
    <lineage>
        <taxon>Eukaryota</taxon>
        <taxon>Viridiplantae</taxon>
        <taxon>Streptophyta</taxon>
        <taxon>Embryophyta</taxon>
        <taxon>Tracheophyta</taxon>
        <taxon>Spermatophyta</taxon>
        <taxon>Magnoliopsida</taxon>
        <taxon>eudicotyledons</taxon>
        <taxon>Gunneridae</taxon>
        <taxon>Pentapetalae</taxon>
        <taxon>rosids</taxon>
        <taxon>fabids</taxon>
        <taxon>Malpighiales</taxon>
        <taxon>Rhizophoraceae</taxon>
        <taxon>Rhizophora</taxon>
    </lineage>
</organism>
<protein>
    <submittedName>
        <fullName evidence="1">Uncharacterized protein LOC105113295 isoform X2</fullName>
    </submittedName>
</protein>